<sequence>MSPLPSARVEAPGPIGVVVMRRLPFALVPALLAGLLVVVAPPAQADTTVVSDAGLPAGWSFTSTRRDGKPADASYAHVEGPASVPTGLGSLAMTSGVHTFTMQLLMGLGAALPAATLSTYEITYRSTAPLSLDLGFYTPTFEGQAVVDLPATATWTTVDLLDQPIHQLVDPKQSEAPGSPFTWAALKAAFPGATIDSLGLLVMPNLTVQTTYVDAVRYGTAGDVTTIDLDTDPIPVITSSTATVSLKAGASTPLSGRVQRPSGDPVASLPVELWTKVWGTGTWVKARTVTTGAEGRFTTTFTPVRQTYVRWRVDEPGYAAAVSATRRVDVTARIWATPSDTTIAGSEPVRVFGKVAPSLAGTTVTLRRVGSATPLGTARVAADSTYGIRGSLPRGTWTVYVTSPTGGGVGGGRSAGLRIVVS</sequence>
<organism evidence="1 2">
    <name type="scientific">Longivirga aurantiaca</name>
    <dbReference type="NCBI Taxonomy" id="1837743"/>
    <lineage>
        <taxon>Bacteria</taxon>
        <taxon>Bacillati</taxon>
        <taxon>Actinomycetota</taxon>
        <taxon>Actinomycetes</taxon>
        <taxon>Sporichthyales</taxon>
        <taxon>Sporichthyaceae</taxon>
        <taxon>Longivirga</taxon>
    </lineage>
</organism>
<gene>
    <name evidence="1" type="ORF">ACFQGU_01595</name>
</gene>
<dbReference type="Proteomes" id="UP001596138">
    <property type="component" value="Unassembled WGS sequence"/>
</dbReference>
<evidence type="ECO:0008006" key="3">
    <source>
        <dbReference type="Google" id="ProtNLM"/>
    </source>
</evidence>
<accession>A0ABW1SX29</accession>
<proteinExistence type="predicted"/>
<name>A0ABW1SX29_9ACTN</name>
<dbReference type="RefSeq" id="WP_386763598.1">
    <property type="nucleotide sequence ID" value="NZ_JBHSTI010000002.1"/>
</dbReference>
<evidence type="ECO:0000313" key="2">
    <source>
        <dbReference type="Proteomes" id="UP001596138"/>
    </source>
</evidence>
<keyword evidence="2" id="KW-1185">Reference proteome</keyword>
<evidence type="ECO:0000313" key="1">
    <source>
        <dbReference type="EMBL" id="MFC6236555.1"/>
    </source>
</evidence>
<dbReference type="EMBL" id="JBHSTI010000002">
    <property type="protein sequence ID" value="MFC6236555.1"/>
    <property type="molecule type" value="Genomic_DNA"/>
</dbReference>
<comment type="caution">
    <text evidence="1">The sequence shown here is derived from an EMBL/GenBank/DDBJ whole genome shotgun (WGS) entry which is preliminary data.</text>
</comment>
<protein>
    <recommendedName>
        <fullName evidence="3">Carboxypeptidase regulatory-like domain-containing protein</fullName>
    </recommendedName>
</protein>
<reference evidence="2" key="1">
    <citation type="journal article" date="2019" name="Int. J. Syst. Evol. Microbiol.">
        <title>The Global Catalogue of Microorganisms (GCM) 10K type strain sequencing project: providing services to taxonomists for standard genome sequencing and annotation.</title>
        <authorList>
            <consortium name="The Broad Institute Genomics Platform"/>
            <consortium name="The Broad Institute Genome Sequencing Center for Infectious Disease"/>
            <person name="Wu L."/>
            <person name="Ma J."/>
        </authorList>
    </citation>
    <scope>NUCLEOTIDE SEQUENCE [LARGE SCALE GENOMIC DNA]</scope>
    <source>
        <strain evidence="2">CGMCC 4.7317</strain>
    </source>
</reference>